<keyword evidence="9" id="KW-1185">Reference proteome</keyword>
<keyword evidence="3" id="KW-1003">Cell membrane</keyword>
<dbReference type="InterPro" id="IPR010290">
    <property type="entry name" value="TM_effector"/>
</dbReference>
<evidence type="ECO:0000256" key="6">
    <source>
        <dbReference type="ARBA" id="ARBA00023136"/>
    </source>
</evidence>
<dbReference type="InterPro" id="IPR036259">
    <property type="entry name" value="MFS_trans_sf"/>
</dbReference>
<feature type="transmembrane region" description="Helical" evidence="7">
    <location>
        <begin position="366"/>
        <end position="388"/>
    </location>
</feature>
<dbReference type="Proteomes" id="UP000270342">
    <property type="component" value="Unassembled WGS sequence"/>
</dbReference>
<feature type="transmembrane region" description="Helical" evidence="7">
    <location>
        <begin position="168"/>
        <end position="187"/>
    </location>
</feature>
<dbReference type="OrthoDB" id="7283966at2"/>
<feature type="transmembrane region" description="Helical" evidence="7">
    <location>
        <begin position="12"/>
        <end position="37"/>
    </location>
</feature>
<gene>
    <name evidence="8" type="ORF">D7S86_06520</name>
</gene>
<sequence>MQSSILKIPSFLYYFLSRIAATLTLQMMMVIVAWQMYDITHSAYDLGMVGLAQFIPALALTLVVGHVADRYDRRRLLILCAAGQLAVAVFLMVGTLHGWLGRNAILGASLALGTARAFQMPTQQALLPTLVPQSVLPNALAMNSAGSQFSNIAGPAIGGFIYMAGAPVVYGICAIMGVFAILWLALIRMDAARAIRREPVTLESVFAGVKFIWNRKEVLGAISLDLFAVLFGGATALLPVFAREVLHVGSWGLGLLRSAPAIGALVVSLYLARYPIQQRVGKMMFGSVALYGLATFVFALSHVFALSLIALALTGAFDMVSVVVRQSLIQLETPDAMRGRVSAVNSIFIGASNQLGEFESGLTASWFGTVPSVVIGASATVLIVALWIKLFPTLIHRERLTPSEQPT</sequence>
<evidence type="ECO:0000256" key="5">
    <source>
        <dbReference type="ARBA" id="ARBA00022989"/>
    </source>
</evidence>
<organism evidence="8 9">
    <name type="scientific">Pararobbsia silviterrae</name>
    <dbReference type="NCBI Taxonomy" id="1792498"/>
    <lineage>
        <taxon>Bacteria</taxon>
        <taxon>Pseudomonadati</taxon>
        <taxon>Pseudomonadota</taxon>
        <taxon>Betaproteobacteria</taxon>
        <taxon>Burkholderiales</taxon>
        <taxon>Burkholderiaceae</taxon>
        <taxon>Pararobbsia</taxon>
    </lineage>
</organism>
<dbReference type="RefSeq" id="WP_121084730.1">
    <property type="nucleotide sequence ID" value="NZ_RBZU01000002.1"/>
</dbReference>
<reference evidence="8 9" key="1">
    <citation type="submission" date="2018-10" db="EMBL/GenBank/DDBJ databases">
        <title>Robbsia sp. DHC34, isolated from soil.</title>
        <authorList>
            <person name="Gao Z.-H."/>
            <person name="Qiu L.-H."/>
        </authorList>
    </citation>
    <scope>NUCLEOTIDE SEQUENCE [LARGE SCALE GENOMIC DNA]</scope>
    <source>
        <strain evidence="8 9">DHC34</strain>
    </source>
</reference>
<feature type="transmembrane region" description="Helical" evidence="7">
    <location>
        <begin position="76"/>
        <end position="100"/>
    </location>
</feature>
<keyword evidence="4 7" id="KW-0812">Transmembrane</keyword>
<keyword evidence="2" id="KW-0813">Transport</keyword>
<evidence type="ECO:0000256" key="3">
    <source>
        <dbReference type="ARBA" id="ARBA00022475"/>
    </source>
</evidence>
<keyword evidence="6 7" id="KW-0472">Membrane</keyword>
<feature type="transmembrane region" description="Helical" evidence="7">
    <location>
        <begin position="43"/>
        <end position="64"/>
    </location>
</feature>
<dbReference type="SUPFAM" id="SSF103473">
    <property type="entry name" value="MFS general substrate transporter"/>
    <property type="match status" value="1"/>
</dbReference>
<evidence type="ECO:0000256" key="4">
    <source>
        <dbReference type="ARBA" id="ARBA00022692"/>
    </source>
</evidence>
<evidence type="ECO:0000256" key="7">
    <source>
        <dbReference type="SAM" id="Phobius"/>
    </source>
</evidence>
<feature type="transmembrane region" description="Helical" evidence="7">
    <location>
        <begin position="218"/>
        <end position="242"/>
    </location>
</feature>
<evidence type="ECO:0000313" key="9">
    <source>
        <dbReference type="Proteomes" id="UP000270342"/>
    </source>
</evidence>
<evidence type="ECO:0000313" key="8">
    <source>
        <dbReference type="EMBL" id="RKP57601.1"/>
    </source>
</evidence>
<dbReference type="EMBL" id="RBZU01000002">
    <property type="protein sequence ID" value="RKP57601.1"/>
    <property type="molecule type" value="Genomic_DNA"/>
</dbReference>
<feature type="transmembrane region" description="Helical" evidence="7">
    <location>
        <begin position="288"/>
        <end position="313"/>
    </location>
</feature>
<evidence type="ECO:0000256" key="2">
    <source>
        <dbReference type="ARBA" id="ARBA00022448"/>
    </source>
</evidence>
<dbReference type="CDD" id="cd06173">
    <property type="entry name" value="MFS_MefA_like"/>
    <property type="match status" value="1"/>
</dbReference>
<dbReference type="AlphaFoldDB" id="A0A494Y4L4"/>
<dbReference type="PANTHER" id="PTHR23513">
    <property type="entry name" value="INTEGRAL MEMBRANE EFFLUX PROTEIN-RELATED"/>
    <property type="match status" value="1"/>
</dbReference>
<dbReference type="Gene3D" id="1.20.1250.20">
    <property type="entry name" value="MFS general substrate transporter like domains"/>
    <property type="match status" value="1"/>
</dbReference>
<feature type="transmembrane region" description="Helical" evidence="7">
    <location>
        <begin position="254"/>
        <end position="276"/>
    </location>
</feature>
<protein>
    <submittedName>
        <fullName evidence="8">MFS transporter</fullName>
    </submittedName>
</protein>
<name>A0A494Y4L4_9BURK</name>
<comment type="subcellular location">
    <subcellularLocation>
        <location evidence="1">Cell membrane</location>
        <topology evidence="1">Multi-pass membrane protein</topology>
    </subcellularLocation>
</comment>
<proteinExistence type="predicted"/>
<comment type="caution">
    <text evidence="8">The sequence shown here is derived from an EMBL/GenBank/DDBJ whole genome shotgun (WGS) entry which is preliminary data.</text>
</comment>
<keyword evidence="5 7" id="KW-1133">Transmembrane helix</keyword>
<accession>A0A494Y4L4</accession>
<dbReference type="Pfam" id="PF05977">
    <property type="entry name" value="MFS_3"/>
    <property type="match status" value="1"/>
</dbReference>
<dbReference type="PANTHER" id="PTHR23513:SF9">
    <property type="entry name" value="ENTEROBACTIN EXPORTER ENTS"/>
    <property type="match status" value="1"/>
</dbReference>
<evidence type="ECO:0000256" key="1">
    <source>
        <dbReference type="ARBA" id="ARBA00004651"/>
    </source>
</evidence>
<dbReference type="GO" id="GO:0005886">
    <property type="term" value="C:plasma membrane"/>
    <property type="evidence" value="ECO:0007669"/>
    <property type="project" value="UniProtKB-SubCell"/>
</dbReference>